<dbReference type="InterPro" id="IPR015422">
    <property type="entry name" value="PyrdxlP-dep_Trfase_small"/>
</dbReference>
<dbReference type="InterPro" id="IPR005814">
    <property type="entry name" value="Aminotrans_3"/>
</dbReference>
<keyword evidence="5" id="KW-0808">Transferase</keyword>
<dbReference type="Gene3D" id="3.90.1150.10">
    <property type="entry name" value="Aspartate Aminotransferase, domain 1"/>
    <property type="match status" value="1"/>
</dbReference>
<dbReference type="InterPro" id="IPR015424">
    <property type="entry name" value="PyrdxlP-dep_Trfase"/>
</dbReference>
<keyword evidence="6" id="KW-1185">Reference proteome</keyword>
<keyword evidence="5" id="KW-0032">Aminotransferase</keyword>
<dbReference type="CDD" id="cd00610">
    <property type="entry name" value="OAT_like"/>
    <property type="match status" value="1"/>
</dbReference>
<dbReference type="GO" id="GO:0030170">
    <property type="term" value="F:pyridoxal phosphate binding"/>
    <property type="evidence" value="ECO:0007669"/>
    <property type="project" value="InterPro"/>
</dbReference>
<protein>
    <submittedName>
        <fullName evidence="5">Aminotransferase class III-fold pyridoxal phosphate-dependent enzyme</fullName>
    </submittedName>
</protein>
<dbReference type="GO" id="GO:0008483">
    <property type="term" value="F:transaminase activity"/>
    <property type="evidence" value="ECO:0007669"/>
    <property type="project" value="UniProtKB-KW"/>
</dbReference>
<dbReference type="Gene3D" id="3.40.640.10">
    <property type="entry name" value="Type I PLP-dependent aspartate aminotransferase-like (Major domain)"/>
    <property type="match status" value="1"/>
</dbReference>
<dbReference type="InterPro" id="IPR049704">
    <property type="entry name" value="Aminotrans_3_PPA_site"/>
</dbReference>
<accession>A0A6L5YDQ5</accession>
<dbReference type="PANTHER" id="PTHR43094:SF1">
    <property type="entry name" value="AMINOTRANSFERASE CLASS-III"/>
    <property type="match status" value="1"/>
</dbReference>
<dbReference type="PANTHER" id="PTHR43094">
    <property type="entry name" value="AMINOTRANSFERASE"/>
    <property type="match status" value="1"/>
</dbReference>
<evidence type="ECO:0000256" key="2">
    <source>
        <dbReference type="ARBA" id="ARBA00008954"/>
    </source>
</evidence>
<keyword evidence="3 4" id="KW-0663">Pyridoxal phosphate</keyword>
<dbReference type="SUPFAM" id="SSF53383">
    <property type="entry name" value="PLP-dependent transferases"/>
    <property type="match status" value="1"/>
</dbReference>
<dbReference type="Proteomes" id="UP000473699">
    <property type="component" value="Unassembled WGS sequence"/>
</dbReference>
<dbReference type="EMBL" id="VUNH01000010">
    <property type="protein sequence ID" value="MST56275.1"/>
    <property type="molecule type" value="Genomic_DNA"/>
</dbReference>
<reference evidence="5 6" key="1">
    <citation type="submission" date="2019-08" db="EMBL/GenBank/DDBJ databases">
        <title>In-depth cultivation of the pig gut microbiome towards novel bacterial diversity and tailored functional studies.</title>
        <authorList>
            <person name="Wylensek D."/>
            <person name="Hitch T.C.A."/>
            <person name="Clavel T."/>
        </authorList>
    </citation>
    <scope>NUCLEOTIDE SEQUENCE [LARGE SCALE GENOMIC DNA]</scope>
    <source>
        <strain evidence="5 6">SM-530-WT-4B</strain>
    </source>
</reference>
<evidence type="ECO:0000256" key="4">
    <source>
        <dbReference type="RuleBase" id="RU003560"/>
    </source>
</evidence>
<dbReference type="PIRSF" id="PIRSF000521">
    <property type="entry name" value="Transaminase_4ab_Lys_Orn"/>
    <property type="match status" value="1"/>
</dbReference>
<evidence type="ECO:0000313" key="6">
    <source>
        <dbReference type="Proteomes" id="UP000473699"/>
    </source>
</evidence>
<evidence type="ECO:0000256" key="1">
    <source>
        <dbReference type="ARBA" id="ARBA00001933"/>
    </source>
</evidence>
<evidence type="ECO:0000313" key="5">
    <source>
        <dbReference type="EMBL" id="MST56275.1"/>
    </source>
</evidence>
<dbReference type="PROSITE" id="PS00600">
    <property type="entry name" value="AA_TRANSFER_CLASS_3"/>
    <property type="match status" value="1"/>
</dbReference>
<dbReference type="InterPro" id="IPR015421">
    <property type="entry name" value="PyrdxlP-dep_Trfase_major"/>
</dbReference>
<gene>
    <name evidence="5" type="ORF">FYJ74_09555</name>
</gene>
<dbReference type="Pfam" id="PF00202">
    <property type="entry name" value="Aminotran_3"/>
    <property type="match status" value="1"/>
</dbReference>
<dbReference type="RefSeq" id="WP_154529355.1">
    <property type="nucleotide sequence ID" value="NZ_VUNH01000010.1"/>
</dbReference>
<sequence length="445" mass="48131">MTGKLFPRSFKTEYLTAVQGEGIYIYDKEGKKYLDGCSGALICNLGHCNEEIIEAVMAQMHKIEFAHTSRWRLDSVSEAAEEMASLAPAGMEYVWFTCGGSEAIEAAVKLARQYYTERDGGYSSKSTIISRWNAYHGSTLGTMAIGGSIPRRRIYAPLFKENPHIAPHYCYRCPFGLAHPSCDMRCARQLEEVIKRVGPGNVMAFIAEPIVGSSVGGLVPPDEYWPLVREICTKYDILLIADEVMTGMGRTGKNFCVNHWGVKPDIIATAKGMAAGYIPTGGVIASNWIAEEIQKGTGAFTHGHTYTGNPLSGAATAAVIKYMKKHKLVENVATLGIKFGEGLKKIGESNPIVGDVRGKGFMWGFELVRDKAAKTPFAKNVGAANVAMKECLARGLVIYPGGGMVDSIDGDNFLVAPPLITTSEQIDELLEKLELGLAAAAAKLA</sequence>
<proteinExistence type="inferred from homology"/>
<dbReference type="FunFam" id="3.40.640.10:FF:000004">
    <property type="entry name" value="Acetylornithine aminotransferase"/>
    <property type="match status" value="1"/>
</dbReference>
<dbReference type="AlphaFoldDB" id="A0A6L5YDQ5"/>
<evidence type="ECO:0000256" key="3">
    <source>
        <dbReference type="ARBA" id="ARBA00022898"/>
    </source>
</evidence>
<name>A0A6L5YDQ5_9BACT</name>
<comment type="similarity">
    <text evidence="2 4">Belongs to the class-III pyridoxal-phosphate-dependent aminotransferase family.</text>
</comment>
<comment type="caution">
    <text evidence="5">The sequence shown here is derived from an EMBL/GenBank/DDBJ whole genome shotgun (WGS) entry which is preliminary data.</text>
</comment>
<organism evidence="5 6">
    <name type="scientific">Pyramidobacter porci</name>
    <dbReference type="NCBI Taxonomy" id="2605789"/>
    <lineage>
        <taxon>Bacteria</taxon>
        <taxon>Thermotogati</taxon>
        <taxon>Synergistota</taxon>
        <taxon>Synergistia</taxon>
        <taxon>Synergistales</taxon>
        <taxon>Dethiosulfovibrionaceae</taxon>
        <taxon>Pyramidobacter</taxon>
    </lineage>
</organism>
<comment type="cofactor">
    <cofactor evidence="1">
        <name>pyridoxal 5'-phosphate</name>
        <dbReference type="ChEBI" id="CHEBI:597326"/>
    </cofactor>
</comment>